<evidence type="ECO:0000313" key="2">
    <source>
        <dbReference type="Proteomes" id="UP001193748"/>
    </source>
</evidence>
<protein>
    <submittedName>
        <fullName evidence="1">Uncharacterized protein</fullName>
    </submittedName>
</protein>
<reference evidence="1" key="1">
    <citation type="submission" date="2020-05" db="EMBL/GenBank/DDBJ databases">
        <authorList>
            <person name="Brown S."/>
            <person name="Huntemann M."/>
            <person name="Clum A."/>
            <person name="Spunde A."/>
            <person name="Palaniappan K."/>
            <person name="Ritter S."/>
            <person name="Mikhailova N."/>
            <person name="Chen I.-M."/>
            <person name="Stamatis D."/>
            <person name="Reddy T."/>
            <person name="O'Malley R."/>
            <person name="Daum C."/>
            <person name="Shapiro N."/>
            <person name="Ivanova N."/>
            <person name="Kyrpides N."/>
            <person name="Woyke T."/>
        </authorList>
    </citation>
    <scope>NUCLEOTIDE SEQUENCE</scope>
    <source>
        <strain evidence="1">DJ080</strain>
    </source>
</reference>
<dbReference type="Proteomes" id="UP001193748">
    <property type="component" value="Unassembled WGS sequence"/>
</dbReference>
<evidence type="ECO:0000313" key="1">
    <source>
        <dbReference type="EMBL" id="NRT88960.1"/>
    </source>
</evidence>
<name>A0AAX0B0X7_CLOBE</name>
<organism evidence="1 2">
    <name type="scientific">Clostridium beijerinckii</name>
    <name type="common">Clostridium MP</name>
    <dbReference type="NCBI Taxonomy" id="1520"/>
    <lineage>
        <taxon>Bacteria</taxon>
        <taxon>Bacillati</taxon>
        <taxon>Bacillota</taxon>
        <taxon>Clostridia</taxon>
        <taxon>Eubacteriales</taxon>
        <taxon>Clostridiaceae</taxon>
        <taxon>Clostridium</taxon>
    </lineage>
</organism>
<sequence length="51" mass="6325">MNRIIAKCFLDKVRIKNKNIRKSHIRIKYYELNLIQALLKLLYNFKKYKII</sequence>
<comment type="caution">
    <text evidence="1">The sequence shown here is derived from an EMBL/GenBank/DDBJ whole genome shotgun (WGS) entry which is preliminary data.</text>
</comment>
<dbReference type="EMBL" id="JABSWW010000001">
    <property type="protein sequence ID" value="NRT88960.1"/>
    <property type="molecule type" value="Genomic_DNA"/>
</dbReference>
<gene>
    <name evidence="1" type="ORF">B0H41_002639</name>
</gene>
<dbReference type="AlphaFoldDB" id="A0AAX0B0X7"/>
<accession>A0AAX0B0X7</accession>
<proteinExistence type="predicted"/>
<reference evidence="1" key="2">
    <citation type="journal article" date="2022" name="Nat. Biotechnol.">
        <title>Carbon-negative production of acetone and isopropanol by gas fermentation at industrial pilot scale.</title>
        <authorList>
            <person name="Liew F.E."/>
            <person name="Nogle R."/>
            <person name="Abdalla T."/>
            <person name="Rasor B.J."/>
            <person name="Canter C."/>
            <person name="Jensen R.O."/>
            <person name="Wang L."/>
            <person name="Strutz J."/>
            <person name="Chirania P."/>
            <person name="De Tissera S."/>
            <person name="Mueller A.P."/>
            <person name="Ruan Z."/>
            <person name="Gao A."/>
            <person name="Tran L."/>
            <person name="Engle N.L."/>
            <person name="Bromley J.C."/>
            <person name="Daniell J."/>
            <person name="Conrado R."/>
            <person name="Tschaplinski T.J."/>
            <person name="Giannone R.J."/>
            <person name="Hettich R.L."/>
            <person name="Karim A.S."/>
            <person name="Simpson S.D."/>
            <person name="Brown S.D."/>
            <person name="Leang C."/>
            <person name="Jewett M.C."/>
            <person name="Kopke M."/>
        </authorList>
    </citation>
    <scope>NUCLEOTIDE SEQUENCE</scope>
    <source>
        <strain evidence="1">DJ080</strain>
    </source>
</reference>